<comment type="cofactor">
    <cofactor evidence="1">
        <name>pyridoxal 5'-phosphate</name>
        <dbReference type="ChEBI" id="CHEBI:597326"/>
    </cofactor>
</comment>
<dbReference type="InterPro" id="IPR001597">
    <property type="entry name" value="ArAA_b-elim_lyase/Thr_aldolase"/>
</dbReference>
<evidence type="ECO:0000256" key="3">
    <source>
        <dbReference type="ARBA" id="ARBA00011881"/>
    </source>
</evidence>
<dbReference type="Pfam" id="PF01212">
    <property type="entry name" value="Beta_elim_lyase"/>
    <property type="match status" value="1"/>
</dbReference>
<dbReference type="InterPro" id="IPR023603">
    <property type="entry name" value="Low_specificity_L-TA-like"/>
</dbReference>
<dbReference type="GO" id="GO:0008732">
    <property type="term" value="F:L-allo-threonine aldolase activity"/>
    <property type="evidence" value="ECO:0007669"/>
    <property type="project" value="TreeGrafter"/>
</dbReference>
<dbReference type="InterPro" id="IPR015421">
    <property type="entry name" value="PyrdxlP-dep_Trfase_major"/>
</dbReference>
<evidence type="ECO:0000256" key="1">
    <source>
        <dbReference type="ARBA" id="ARBA00001933"/>
    </source>
</evidence>
<dbReference type="Proteomes" id="UP000278222">
    <property type="component" value="Unassembled WGS sequence"/>
</dbReference>
<name>A0A3N1KPW3_9PROT</name>
<sequence>MTVNLYSDTQTLPTAAMRRAIAEAPVGDEQRGEDPSVNALCERVAALLGQEAALFLPSGTMCNEIALAVHCRPGDEVLADVTSHLIHFEAGAPAALAGVLIGTLPGKRGIFQAADVDAAARPNTRHAPRQRLVSIENTANLGGGTVWPLATVAAVAQAARGRGLSVHMDGARLMNAVVASGTPAADYGRLCDSLWIDLTKGLGCPVGAVLAGGRDFIEEAWRLKHRWGGAMRQAGILAAAGLHALDHHIDRLADDHAHARILAQGLVGLPGVAVDLDAVETNMVYLDVTGTGLGAPEIVQRLKAHAIVVGALSPTNIRAVTHLDVDRAGIDRAIDAFAAVLGR</sequence>
<protein>
    <submittedName>
        <fullName evidence="8">L-threonine aldolase</fullName>
    </submittedName>
</protein>
<reference evidence="8 9" key="1">
    <citation type="submission" date="2018-11" db="EMBL/GenBank/DDBJ databases">
        <title>Genomic Encyclopedia of Type Strains, Phase IV (KMG-IV): sequencing the most valuable type-strain genomes for metagenomic binning, comparative biology and taxonomic classification.</title>
        <authorList>
            <person name="Goeker M."/>
        </authorList>
    </citation>
    <scope>NUCLEOTIDE SEQUENCE [LARGE SCALE GENOMIC DNA]</scope>
    <source>
        <strain evidence="8 9">DSM 5900</strain>
    </source>
</reference>
<dbReference type="InterPro" id="IPR015424">
    <property type="entry name" value="PyrdxlP-dep_Trfase"/>
</dbReference>
<evidence type="ECO:0000313" key="9">
    <source>
        <dbReference type="Proteomes" id="UP000278222"/>
    </source>
</evidence>
<dbReference type="RefSeq" id="WP_123693683.1">
    <property type="nucleotide sequence ID" value="NZ_AP019700.1"/>
</dbReference>
<dbReference type="AlphaFoldDB" id="A0A3N1KPW3"/>
<dbReference type="Gene3D" id="3.90.1150.10">
    <property type="entry name" value="Aspartate Aminotransferase, domain 1"/>
    <property type="match status" value="1"/>
</dbReference>
<dbReference type="SUPFAM" id="SSF53383">
    <property type="entry name" value="PLP-dependent transferases"/>
    <property type="match status" value="1"/>
</dbReference>
<keyword evidence="5" id="KW-0456">Lyase</keyword>
<accession>A0A3N1KPW3</accession>
<feature type="modified residue" description="N6-(pyridoxal phosphate)lysine" evidence="6">
    <location>
        <position position="200"/>
    </location>
</feature>
<dbReference type="GO" id="GO:0005829">
    <property type="term" value="C:cytosol"/>
    <property type="evidence" value="ECO:0007669"/>
    <property type="project" value="TreeGrafter"/>
</dbReference>
<dbReference type="FunFam" id="3.40.640.10:FF:000030">
    <property type="entry name" value="Low-specificity L-threonine aldolase"/>
    <property type="match status" value="1"/>
</dbReference>
<evidence type="ECO:0000256" key="5">
    <source>
        <dbReference type="ARBA" id="ARBA00023239"/>
    </source>
</evidence>
<dbReference type="NCBIfam" id="NF041359">
    <property type="entry name" value="GntG_guanitoxin"/>
    <property type="match status" value="1"/>
</dbReference>
<gene>
    <name evidence="8" type="ORF">EDC65_4472</name>
</gene>
<evidence type="ECO:0000256" key="4">
    <source>
        <dbReference type="ARBA" id="ARBA00022898"/>
    </source>
</evidence>
<dbReference type="InterPro" id="IPR015422">
    <property type="entry name" value="PyrdxlP-dep_Trfase_small"/>
</dbReference>
<dbReference type="EMBL" id="RJKX01000016">
    <property type="protein sequence ID" value="ROP83823.1"/>
    <property type="molecule type" value="Genomic_DNA"/>
</dbReference>
<evidence type="ECO:0000256" key="6">
    <source>
        <dbReference type="PIRSR" id="PIRSR017617-1"/>
    </source>
</evidence>
<dbReference type="OrthoDB" id="9774495at2"/>
<dbReference type="GO" id="GO:0006545">
    <property type="term" value="P:glycine biosynthetic process"/>
    <property type="evidence" value="ECO:0007669"/>
    <property type="project" value="TreeGrafter"/>
</dbReference>
<dbReference type="FunFam" id="3.90.1150.10:FF:000041">
    <property type="entry name" value="Low-specificity L-threonine aldolase"/>
    <property type="match status" value="1"/>
</dbReference>
<dbReference type="Gene3D" id="3.40.640.10">
    <property type="entry name" value="Type I PLP-dependent aspartate aminotransferase-like (Major domain)"/>
    <property type="match status" value="1"/>
</dbReference>
<evidence type="ECO:0000259" key="7">
    <source>
        <dbReference type="Pfam" id="PF01212"/>
    </source>
</evidence>
<comment type="subunit">
    <text evidence="3">Homotetramer.</text>
</comment>
<dbReference type="GO" id="GO:0006567">
    <property type="term" value="P:L-threonine catabolic process"/>
    <property type="evidence" value="ECO:0007669"/>
    <property type="project" value="TreeGrafter"/>
</dbReference>
<dbReference type="PANTHER" id="PTHR48097">
    <property type="entry name" value="L-THREONINE ALDOLASE-RELATED"/>
    <property type="match status" value="1"/>
</dbReference>
<dbReference type="PANTHER" id="PTHR48097:SF9">
    <property type="entry name" value="L-THREONINE ALDOLASE"/>
    <property type="match status" value="1"/>
</dbReference>
<comment type="similarity">
    <text evidence="2">Belongs to the threonine aldolase family.</text>
</comment>
<feature type="domain" description="Aromatic amino acid beta-eliminating lyase/threonine aldolase" evidence="7">
    <location>
        <begin position="5"/>
        <end position="287"/>
    </location>
</feature>
<evidence type="ECO:0000256" key="2">
    <source>
        <dbReference type="ARBA" id="ARBA00006966"/>
    </source>
</evidence>
<keyword evidence="9" id="KW-1185">Reference proteome</keyword>
<proteinExistence type="inferred from homology"/>
<keyword evidence="4" id="KW-0663">Pyridoxal phosphate</keyword>
<comment type="caution">
    <text evidence="8">The sequence shown here is derived from an EMBL/GenBank/DDBJ whole genome shotgun (WGS) entry which is preliminary data.</text>
</comment>
<organism evidence="8 9">
    <name type="scientific">Stella humosa</name>
    <dbReference type="NCBI Taxonomy" id="94"/>
    <lineage>
        <taxon>Bacteria</taxon>
        <taxon>Pseudomonadati</taxon>
        <taxon>Pseudomonadota</taxon>
        <taxon>Alphaproteobacteria</taxon>
        <taxon>Rhodospirillales</taxon>
        <taxon>Stellaceae</taxon>
        <taxon>Stella</taxon>
    </lineage>
</organism>
<evidence type="ECO:0000313" key="8">
    <source>
        <dbReference type="EMBL" id="ROP83823.1"/>
    </source>
</evidence>
<dbReference type="PIRSF" id="PIRSF017617">
    <property type="entry name" value="Thr_aldolase"/>
    <property type="match status" value="1"/>
</dbReference>